<keyword evidence="3 7" id="KW-0808">Transferase</keyword>
<evidence type="ECO:0000256" key="3">
    <source>
        <dbReference type="ARBA" id="ARBA00022679"/>
    </source>
</evidence>
<evidence type="ECO:0000259" key="6">
    <source>
        <dbReference type="Pfam" id="PF13649"/>
    </source>
</evidence>
<evidence type="ECO:0000313" key="8">
    <source>
        <dbReference type="Proteomes" id="UP000237846"/>
    </source>
</evidence>
<dbReference type="InterPro" id="IPR029063">
    <property type="entry name" value="SAM-dependent_MTases_sf"/>
</dbReference>
<keyword evidence="2 7" id="KW-0489">Methyltransferase</keyword>
<protein>
    <submittedName>
        <fullName evidence="7">dTDP-3-amino-3,6-dideoxy-alpha-D-glucopyranose N,N-dimethyltransferase/dTDP-3-amino-3,4, 6-trideoxy-alpha-D-glucopyranose N,N-dimethyltransferase/N-methyltransferase</fullName>
    </submittedName>
</protein>
<dbReference type="RefSeq" id="WP_106241831.1">
    <property type="nucleotide sequence ID" value="NZ_PVZC01000002.1"/>
</dbReference>
<dbReference type="PANTHER" id="PTHR43667">
    <property type="entry name" value="CYCLOPROPANE-FATTY-ACYL-PHOSPHOLIPID SYNTHASE"/>
    <property type="match status" value="1"/>
</dbReference>
<dbReference type="CDD" id="cd02440">
    <property type="entry name" value="AdoMet_MTases"/>
    <property type="match status" value="1"/>
</dbReference>
<dbReference type="SUPFAM" id="SSF53335">
    <property type="entry name" value="S-adenosyl-L-methionine-dependent methyltransferases"/>
    <property type="match status" value="1"/>
</dbReference>
<dbReference type="AlphaFoldDB" id="A0A2T0Q9B4"/>
<dbReference type="EMBL" id="PVZC01000002">
    <property type="protein sequence ID" value="PRY00458.1"/>
    <property type="molecule type" value="Genomic_DNA"/>
</dbReference>
<evidence type="ECO:0000256" key="1">
    <source>
        <dbReference type="ARBA" id="ARBA00010815"/>
    </source>
</evidence>
<dbReference type="GO" id="GO:0006629">
    <property type="term" value="P:lipid metabolic process"/>
    <property type="evidence" value="ECO:0007669"/>
    <property type="project" value="UniProtKB-KW"/>
</dbReference>
<evidence type="ECO:0000313" key="7">
    <source>
        <dbReference type="EMBL" id="PRY00458.1"/>
    </source>
</evidence>
<keyword evidence="4" id="KW-0949">S-adenosyl-L-methionine</keyword>
<dbReference type="GO" id="GO:0032259">
    <property type="term" value="P:methylation"/>
    <property type="evidence" value="ECO:0007669"/>
    <property type="project" value="UniProtKB-KW"/>
</dbReference>
<proteinExistence type="inferred from homology"/>
<feature type="domain" description="Methyltransferase" evidence="6">
    <location>
        <begin position="43"/>
        <end position="133"/>
    </location>
</feature>
<evidence type="ECO:0000256" key="2">
    <source>
        <dbReference type="ARBA" id="ARBA00022603"/>
    </source>
</evidence>
<dbReference type="GO" id="GO:0008168">
    <property type="term" value="F:methyltransferase activity"/>
    <property type="evidence" value="ECO:0007669"/>
    <property type="project" value="UniProtKB-KW"/>
</dbReference>
<dbReference type="Proteomes" id="UP000237846">
    <property type="component" value="Unassembled WGS sequence"/>
</dbReference>
<dbReference type="InterPro" id="IPR041698">
    <property type="entry name" value="Methyltransf_25"/>
</dbReference>
<evidence type="ECO:0000256" key="5">
    <source>
        <dbReference type="ARBA" id="ARBA00023098"/>
    </source>
</evidence>
<keyword evidence="8" id="KW-1185">Reference proteome</keyword>
<accession>A0A2T0Q9B4</accession>
<comment type="caution">
    <text evidence="7">The sequence shown here is derived from an EMBL/GenBank/DDBJ whole genome shotgun (WGS) entry which is preliminary data.</text>
</comment>
<dbReference type="PANTHER" id="PTHR43667:SF1">
    <property type="entry name" value="CYCLOPROPANE-FATTY-ACYL-PHOSPHOLIPID SYNTHASE"/>
    <property type="match status" value="1"/>
</dbReference>
<comment type="similarity">
    <text evidence="1">Belongs to the CFA/CMAS family.</text>
</comment>
<gene>
    <name evidence="7" type="ORF">CLV72_10289</name>
</gene>
<organism evidence="7 8">
    <name type="scientific">Allonocardiopsis opalescens</name>
    <dbReference type="NCBI Taxonomy" id="1144618"/>
    <lineage>
        <taxon>Bacteria</taxon>
        <taxon>Bacillati</taxon>
        <taxon>Actinomycetota</taxon>
        <taxon>Actinomycetes</taxon>
        <taxon>Streptosporangiales</taxon>
        <taxon>Allonocardiopsis</taxon>
    </lineage>
</organism>
<dbReference type="OrthoDB" id="189743at2"/>
<evidence type="ECO:0000256" key="4">
    <source>
        <dbReference type="ARBA" id="ARBA00022691"/>
    </source>
</evidence>
<sequence>MYDGEFAEIYELFYTNRGKDHAREAADVAALVRERCPGASSLLDVACGTGAHLRHFTGHFARAEGLELAEDMAAIAARRAPGARVTVGDMRDFALGRRFSAVTCMFSSIAHLSGQAELDAAFACFARHTEPGGVLVVEPWWFPETFIEGYVAADIVRAGERTLARVSHSVEKDGVTVIDVHYVLADPVGGARHLAERHHLTLHPREGYERAAARAGYQARYLEGGPSGRGLFVAILPAAR</sequence>
<dbReference type="Pfam" id="PF13649">
    <property type="entry name" value="Methyltransf_25"/>
    <property type="match status" value="1"/>
</dbReference>
<keyword evidence="5" id="KW-0443">Lipid metabolism</keyword>
<dbReference type="InterPro" id="IPR050723">
    <property type="entry name" value="CFA/CMAS"/>
</dbReference>
<reference evidence="7 8" key="1">
    <citation type="submission" date="2018-03" db="EMBL/GenBank/DDBJ databases">
        <title>Genomic Encyclopedia of Archaeal and Bacterial Type Strains, Phase II (KMG-II): from individual species to whole genera.</title>
        <authorList>
            <person name="Goeker M."/>
        </authorList>
    </citation>
    <scope>NUCLEOTIDE SEQUENCE [LARGE SCALE GENOMIC DNA]</scope>
    <source>
        <strain evidence="7 8">DSM 45601</strain>
    </source>
</reference>
<dbReference type="Gene3D" id="2.20.130.10">
    <property type="entry name" value="CAC2371-like domains"/>
    <property type="match status" value="1"/>
</dbReference>
<dbReference type="Gene3D" id="3.40.50.150">
    <property type="entry name" value="Vaccinia Virus protein VP39"/>
    <property type="match status" value="1"/>
</dbReference>
<name>A0A2T0Q9B4_9ACTN</name>